<reference evidence="3 4" key="1">
    <citation type="journal article" date="2016" name="Genome Biol. Evol.">
        <title>Gene Family Evolution Reflects Adaptation to Soil Environmental Stressors in the Genome of the Collembolan Orchesella cincta.</title>
        <authorList>
            <person name="Faddeeva-Vakhrusheva A."/>
            <person name="Derks M.F."/>
            <person name="Anvar S.Y."/>
            <person name="Agamennone V."/>
            <person name="Suring W."/>
            <person name="Smit S."/>
            <person name="van Straalen N.M."/>
            <person name="Roelofs D."/>
        </authorList>
    </citation>
    <scope>NUCLEOTIDE SEQUENCE [LARGE SCALE GENOMIC DNA]</scope>
    <source>
        <tissue evidence="3">Mixed pool</tissue>
    </source>
</reference>
<feature type="signal peptide" evidence="2">
    <location>
        <begin position="1"/>
        <end position="20"/>
    </location>
</feature>
<feature type="chain" id="PRO_5008903645" evidence="2">
    <location>
        <begin position="21"/>
        <end position="86"/>
    </location>
</feature>
<feature type="compositionally biased region" description="Basic residues" evidence="1">
    <location>
        <begin position="61"/>
        <end position="78"/>
    </location>
</feature>
<evidence type="ECO:0000313" key="4">
    <source>
        <dbReference type="Proteomes" id="UP000094527"/>
    </source>
</evidence>
<comment type="caution">
    <text evidence="3">The sequence shown here is derived from an EMBL/GenBank/DDBJ whole genome shotgun (WGS) entry which is preliminary data.</text>
</comment>
<evidence type="ECO:0000256" key="2">
    <source>
        <dbReference type="SAM" id="SignalP"/>
    </source>
</evidence>
<feature type="region of interest" description="Disordered" evidence="1">
    <location>
        <begin position="54"/>
        <end position="86"/>
    </location>
</feature>
<name>A0A1D2M8X5_ORCCI</name>
<accession>A0A1D2M8X5</accession>
<dbReference type="Proteomes" id="UP000094527">
    <property type="component" value="Unassembled WGS sequence"/>
</dbReference>
<keyword evidence="4" id="KW-1185">Reference proteome</keyword>
<gene>
    <name evidence="3" type="ORF">Ocin01_17257</name>
</gene>
<protein>
    <submittedName>
        <fullName evidence="3">Uncharacterized protein</fullName>
    </submittedName>
</protein>
<sequence length="86" mass="9389">MKVSILLLAVFVAIFAFTQAYPHPEMEALSDFESEMAEGLDNEVMDFEAFAAAGDDSTGSSKKKRKSKSKAAKRRKGQAKTEAPTE</sequence>
<proteinExistence type="predicted"/>
<dbReference type="EMBL" id="LJIJ01002651">
    <property type="protein sequence ID" value="ODM89425.1"/>
    <property type="molecule type" value="Genomic_DNA"/>
</dbReference>
<evidence type="ECO:0000313" key="3">
    <source>
        <dbReference type="EMBL" id="ODM89425.1"/>
    </source>
</evidence>
<organism evidence="3 4">
    <name type="scientific">Orchesella cincta</name>
    <name type="common">Springtail</name>
    <name type="synonym">Podura cincta</name>
    <dbReference type="NCBI Taxonomy" id="48709"/>
    <lineage>
        <taxon>Eukaryota</taxon>
        <taxon>Metazoa</taxon>
        <taxon>Ecdysozoa</taxon>
        <taxon>Arthropoda</taxon>
        <taxon>Hexapoda</taxon>
        <taxon>Collembola</taxon>
        <taxon>Entomobryomorpha</taxon>
        <taxon>Entomobryoidea</taxon>
        <taxon>Orchesellidae</taxon>
        <taxon>Orchesellinae</taxon>
        <taxon>Orchesella</taxon>
    </lineage>
</organism>
<keyword evidence="2" id="KW-0732">Signal</keyword>
<dbReference type="AlphaFoldDB" id="A0A1D2M8X5"/>
<evidence type="ECO:0000256" key="1">
    <source>
        <dbReference type="SAM" id="MobiDB-lite"/>
    </source>
</evidence>